<keyword evidence="3" id="KW-1185">Reference proteome</keyword>
<evidence type="ECO:0000313" key="2">
    <source>
        <dbReference type="EMBL" id="MQM22854.1"/>
    </source>
</evidence>
<evidence type="ECO:0000256" key="1">
    <source>
        <dbReference type="SAM" id="MobiDB-lite"/>
    </source>
</evidence>
<comment type="caution">
    <text evidence="2">The sequence shown here is derived from an EMBL/GenBank/DDBJ whole genome shotgun (WGS) entry which is preliminary data.</text>
</comment>
<feature type="region of interest" description="Disordered" evidence="1">
    <location>
        <begin position="1"/>
        <end position="34"/>
    </location>
</feature>
<evidence type="ECO:0000313" key="3">
    <source>
        <dbReference type="Proteomes" id="UP000652761"/>
    </source>
</evidence>
<dbReference type="Proteomes" id="UP000652761">
    <property type="component" value="Unassembled WGS sequence"/>
</dbReference>
<proteinExistence type="predicted"/>
<feature type="compositionally biased region" description="Polar residues" evidence="1">
    <location>
        <begin position="21"/>
        <end position="33"/>
    </location>
</feature>
<accession>A0A843XSJ4</accession>
<feature type="region of interest" description="Disordered" evidence="1">
    <location>
        <begin position="73"/>
        <end position="97"/>
    </location>
</feature>
<name>A0A843XSJ4_COLES</name>
<gene>
    <name evidence="2" type="ORF">Taro_055912</name>
</gene>
<protein>
    <submittedName>
        <fullName evidence="2">Uncharacterized protein</fullName>
    </submittedName>
</protein>
<reference evidence="2" key="1">
    <citation type="submission" date="2017-07" db="EMBL/GenBank/DDBJ databases">
        <title>Taro Niue Genome Assembly and Annotation.</title>
        <authorList>
            <person name="Atibalentja N."/>
            <person name="Keating K."/>
            <person name="Fields C.J."/>
        </authorList>
    </citation>
    <scope>NUCLEOTIDE SEQUENCE</scope>
    <source>
        <strain evidence="2">Niue_2</strain>
        <tissue evidence="2">Leaf</tissue>
    </source>
</reference>
<feature type="compositionally biased region" description="Polar residues" evidence="1">
    <location>
        <begin position="78"/>
        <end position="93"/>
    </location>
</feature>
<feature type="non-terminal residue" evidence="2">
    <location>
        <position position="1"/>
    </location>
</feature>
<organism evidence="2 3">
    <name type="scientific">Colocasia esculenta</name>
    <name type="common">Wild taro</name>
    <name type="synonym">Arum esculentum</name>
    <dbReference type="NCBI Taxonomy" id="4460"/>
    <lineage>
        <taxon>Eukaryota</taxon>
        <taxon>Viridiplantae</taxon>
        <taxon>Streptophyta</taxon>
        <taxon>Embryophyta</taxon>
        <taxon>Tracheophyta</taxon>
        <taxon>Spermatophyta</taxon>
        <taxon>Magnoliopsida</taxon>
        <taxon>Liliopsida</taxon>
        <taxon>Araceae</taxon>
        <taxon>Aroideae</taxon>
        <taxon>Colocasieae</taxon>
        <taxon>Colocasia</taxon>
    </lineage>
</organism>
<dbReference type="OrthoDB" id="1741601at2759"/>
<sequence length="561" mass="61284">MGVPVATPGRGKAAGRDKRIGQSSPVQGSSAGTVTGGSIMGVMMQGLHEVSVVPSLEGDQTTSGIELVPAAGMMKSPAKSQASRDNTLPNSDISILIPTDPHPDLVDAMGSSEKIPMPVKDSNTKESLEITASASSRAIAAVGLEASCSEVRKDLRGVAHIPISCMQGIQEADEILCNQGVQEVVNQMPAMLGLHGSTMAVTEELGSEDPGISLEDSVQDEGCSGIPFRIFLIMNPSIFYWNIRGIANLVSRRSLRRHVKNNNVDFLAIAEPMVPMDRADSVRAYLDQYITMSVAKDDRVLLVTVVKSMNTVELYWAQKARMQWLDDGDKNTAFYHAVVKGTRRRNHIHRLKVAWKAPGVRIKRWWRTAEFLLQGKKHMLHHVYRESNQVVDSFANFVVSSKAMASTATEVADAGAPRRSYAQIIAATKPPPLINIGIKPPSFTDAGEPTVFFSQDEDAADMNVDVANGSQAQDPQSRLKKTWIKNILALQIGILQCSMILFNRFHKFLHVRNLHGMHALHDMDGLQMMVVLPPAAGGEPRVPPEKSFTREDRMPESIPST</sequence>
<feature type="region of interest" description="Disordered" evidence="1">
    <location>
        <begin position="536"/>
        <end position="561"/>
    </location>
</feature>
<feature type="compositionally biased region" description="Basic and acidic residues" evidence="1">
    <location>
        <begin position="542"/>
        <end position="555"/>
    </location>
</feature>
<dbReference type="AlphaFoldDB" id="A0A843XSJ4"/>
<dbReference type="EMBL" id="NMUH01014179">
    <property type="protein sequence ID" value="MQM22854.1"/>
    <property type="molecule type" value="Genomic_DNA"/>
</dbReference>